<evidence type="ECO:0000256" key="2">
    <source>
        <dbReference type="ARBA" id="ARBA00023136"/>
    </source>
</evidence>
<dbReference type="Pfam" id="PF01103">
    <property type="entry name" value="Omp85"/>
    <property type="match status" value="1"/>
</dbReference>
<comment type="caution">
    <text evidence="6">The sequence shown here is derived from an EMBL/GenBank/DDBJ whole genome shotgun (WGS) entry which is preliminary data.</text>
</comment>
<dbReference type="Gene3D" id="3.10.20.310">
    <property type="entry name" value="membrane protein fhac"/>
    <property type="match status" value="2"/>
</dbReference>
<dbReference type="RefSeq" id="WP_301807053.1">
    <property type="nucleotide sequence ID" value="NZ_JAUJZH010000005.1"/>
</dbReference>
<proteinExistence type="predicted"/>
<keyword evidence="2" id="KW-0472">Membrane</keyword>
<evidence type="ECO:0000256" key="1">
    <source>
        <dbReference type="ARBA" id="ARBA00004370"/>
    </source>
</evidence>
<gene>
    <name evidence="6" type="ORF">Q2T77_08925</name>
</gene>
<dbReference type="Proteomes" id="UP001169027">
    <property type="component" value="Unassembled WGS sequence"/>
</dbReference>
<protein>
    <submittedName>
        <fullName evidence="6">BamA/TamA family outer membrane protein</fullName>
    </submittedName>
</protein>
<dbReference type="Pfam" id="PF07244">
    <property type="entry name" value="POTRA"/>
    <property type="match status" value="1"/>
</dbReference>
<dbReference type="PROSITE" id="PS51257">
    <property type="entry name" value="PROKAR_LIPOPROTEIN"/>
    <property type="match status" value="1"/>
</dbReference>
<organism evidence="6 7">
    <name type="scientific">Variovorax ginsengisoli</name>
    <dbReference type="NCBI Taxonomy" id="363844"/>
    <lineage>
        <taxon>Bacteria</taxon>
        <taxon>Pseudomonadati</taxon>
        <taxon>Pseudomonadota</taxon>
        <taxon>Betaproteobacteria</taxon>
        <taxon>Burkholderiales</taxon>
        <taxon>Comamonadaceae</taxon>
        <taxon>Variovorax</taxon>
    </lineage>
</organism>
<comment type="subcellular location">
    <subcellularLocation>
        <location evidence="1">Membrane</location>
    </subcellularLocation>
</comment>
<dbReference type="InterPro" id="IPR010827">
    <property type="entry name" value="BamA/TamA_POTRA"/>
</dbReference>
<evidence type="ECO:0000259" key="3">
    <source>
        <dbReference type="Pfam" id="PF01103"/>
    </source>
</evidence>
<feature type="domain" description="TamA POTRA" evidence="5">
    <location>
        <begin position="58"/>
        <end position="138"/>
    </location>
</feature>
<accession>A0ABT8S0G0</accession>
<dbReference type="Gene3D" id="2.40.160.50">
    <property type="entry name" value="membrane protein fhac: a member of the omp85/tpsb transporter family"/>
    <property type="match status" value="1"/>
</dbReference>
<evidence type="ECO:0000313" key="6">
    <source>
        <dbReference type="EMBL" id="MDO1532409.1"/>
    </source>
</evidence>
<evidence type="ECO:0000259" key="4">
    <source>
        <dbReference type="Pfam" id="PF07244"/>
    </source>
</evidence>
<name>A0ABT8S0G0_9BURK</name>
<feature type="domain" description="POTRA" evidence="4">
    <location>
        <begin position="232"/>
        <end position="299"/>
    </location>
</feature>
<dbReference type="InterPro" id="IPR035243">
    <property type="entry name" value="TamA_POTRA_Dom_1"/>
</dbReference>
<evidence type="ECO:0000313" key="7">
    <source>
        <dbReference type="Proteomes" id="UP001169027"/>
    </source>
</evidence>
<dbReference type="EMBL" id="JAUKVY010000005">
    <property type="protein sequence ID" value="MDO1532409.1"/>
    <property type="molecule type" value="Genomic_DNA"/>
</dbReference>
<sequence length="628" mass="67727">MLRVVRLHAPAWWPAFLFAAALLLSGCSLLPQKDAAESDATPGAVASAGGTAGTAFTVDVQAEPATVREFLERHLEIQRFRELDDLGAVEISRLMVAAEANARELLNTLGYFTPTLTLELRETPGGKAPREVRITVEPGPLTRVSSVQIDFSGPIAENPAAEAQRDAIRTGWALRAGQPFNQQAWDAAKTGALRTLTARRYPTGSILASKAEIDADRSEARLGATYESGPAYRFGPLVVNGSQRYPVDSVRRLARVPTGAEYDQQLLLDAQQRLASSGYFNSVFLTLDTTTDPHAAPVVAQLTEAPLQRVVLGVGFTTDSGARLSIDHSHNDMPLLGWRAVSKLTIDRDLQSLGTEWTAIPDDSGWRSFASGQLKSEVSGSFTVDSGRLRGGRSQGGDHIDRSIFLQYDYAVNRGFNPPPSASALSLNWGWTGRYFDNAAAPTRGQGVALELAGGYTLSGEQLPFTRTYVRWIGFVPAGTVSNDDDTQRRNARIQLRAEAGVVSAADRAQIPSTLNFLTGGDTTVRGYGYRSIGAVKPDGQVIAGRYLGVASIEWQRPFVYQGQLTAWDSTVFIDVGAVADRPADMSAKVGVGVGARWASPIGPVQMDLAYGIAVHAFRFHLRLGFTF</sequence>
<reference evidence="6" key="1">
    <citation type="submission" date="2023-06" db="EMBL/GenBank/DDBJ databases">
        <authorList>
            <person name="Jiang Y."/>
            <person name="Liu Q."/>
        </authorList>
    </citation>
    <scope>NUCLEOTIDE SEQUENCE</scope>
    <source>
        <strain evidence="6">CGMCC 1.12090</strain>
    </source>
</reference>
<dbReference type="InterPro" id="IPR000184">
    <property type="entry name" value="Bac_surfAg_D15"/>
</dbReference>
<keyword evidence="7" id="KW-1185">Reference proteome</keyword>
<evidence type="ECO:0000259" key="5">
    <source>
        <dbReference type="Pfam" id="PF17243"/>
    </source>
</evidence>
<dbReference type="Pfam" id="PF17243">
    <property type="entry name" value="POTRA_TamA_1"/>
    <property type="match status" value="1"/>
</dbReference>
<feature type="domain" description="Bacterial surface antigen (D15)" evidence="3">
    <location>
        <begin position="424"/>
        <end position="628"/>
    </location>
</feature>